<proteinExistence type="predicted"/>
<dbReference type="EMBL" id="CP073721">
    <property type="protein sequence ID" value="UWZ36227.1"/>
    <property type="molecule type" value="Genomic_DNA"/>
</dbReference>
<dbReference type="RefSeq" id="WP_260725551.1">
    <property type="nucleotide sequence ID" value="NZ_BAAABS010000059.1"/>
</dbReference>
<keyword evidence="3" id="KW-1185">Reference proteome</keyword>
<dbReference type="InterPro" id="IPR029030">
    <property type="entry name" value="Caspase-like_dom_sf"/>
</dbReference>
<dbReference type="SUPFAM" id="SSF52129">
    <property type="entry name" value="Caspase-like"/>
    <property type="match status" value="1"/>
</dbReference>
<organism evidence="2 3">
    <name type="scientific">Dactylosporangium roseum</name>
    <dbReference type="NCBI Taxonomy" id="47989"/>
    <lineage>
        <taxon>Bacteria</taxon>
        <taxon>Bacillati</taxon>
        <taxon>Actinomycetota</taxon>
        <taxon>Actinomycetes</taxon>
        <taxon>Micromonosporales</taxon>
        <taxon>Micromonosporaceae</taxon>
        <taxon>Dactylosporangium</taxon>
    </lineage>
</organism>
<dbReference type="Gene3D" id="3.40.50.1460">
    <property type="match status" value="1"/>
</dbReference>
<accession>A0ABY5Z351</accession>
<reference evidence="2" key="1">
    <citation type="submission" date="2021-04" db="EMBL/GenBank/DDBJ databases">
        <title>Biosynthetic gene clusters of Dactylosporangioum roseum.</title>
        <authorList>
            <person name="Hartkoorn R.C."/>
            <person name="Beaudoing E."/>
            <person name="Hot D."/>
            <person name="Moureu S."/>
        </authorList>
    </citation>
    <scope>NUCLEOTIDE SEQUENCE</scope>
    <source>
        <strain evidence="2">NRRL B-16295</strain>
    </source>
</reference>
<feature type="domain" description="Peptidase C14 caspase" evidence="1">
    <location>
        <begin position="24"/>
        <end position="146"/>
    </location>
</feature>
<protein>
    <submittedName>
        <fullName evidence="2">Caspase family protein</fullName>
    </submittedName>
</protein>
<dbReference type="Pfam" id="PF00656">
    <property type="entry name" value="Peptidase_C14"/>
    <property type="match status" value="1"/>
</dbReference>
<dbReference type="InterPro" id="IPR011600">
    <property type="entry name" value="Pept_C14_caspase"/>
</dbReference>
<evidence type="ECO:0000313" key="2">
    <source>
        <dbReference type="EMBL" id="UWZ36227.1"/>
    </source>
</evidence>
<gene>
    <name evidence="2" type="ORF">Drose_35095</name>
</gene>
<name>A0ABY5Z351_9ACTN</name>
<sequence>MQRDLSPAPPPSDSSRVAERFHGLFIGIDRCRSEKINHLASATRDAVALHAIFSDNLGESGALLTDADATSEAVRKALVELSSRSTPDDVVVVTFSGHGSDTHQIVTYDTDPDDLEATAISLQELTDLAFAVPARLLLVALDCCFSGAAGMRVLNANLLRERCRLAARSQMYPYCRS</sequence>
<dbReference type="Proteomes" id="UP001058271">
    <property type="component" value="Chromosome"/>
</dbReference>
<evidence type="ECO:0000313" key="3">
    <source>
        <dbReference type="Proteomes" id="UP001058271"/>
    </source>
</evidence>
<evidence type="ECO:0000259" key="1">
    <source>
        <dbReference type="Pfam" id="PF00656"/>
    </source>
</evidence>